<dbReference type="Gene3D" id="1.20.1250.20">
    <property type="entry name" value="MFS general substrate transporter like domains"/>
    <property type="match status" value="1"/>
</dbReference>
<dbReference type="SUPFAM" id="SSF103473">
    <property type="entry name" value="MFS general substrate transporter"/>
    <property type="match status" value="1"/>
</dbReference>
<evidence type="ECO:0000256" key="2">
    <source>
        <dbReference type="ARBA" id="ARBA00022692"/>
    </source>
</evidence>
<evidence type="ECO:0000256" key="6">
    <source>
        <dbReference type="SAM" id="Phobius"/>
    </source>
</evidence>
<dbReference type="InterPro" id="IPR049680">
    <property type="entry name" value="FLVCR1-2_SLC49-like"/>
</dbReference>
<proteinExistence type="predicted"/>
<dbReference type="GO" id="GO:0016020">
    <property type="term" value="C:membrane"/>
    <property type="evidence" value="ECO:0007669"/>
    <property type="project" value="UniProtKB-SubCell"/>
</dbReference>
<comment type="subcellular location">
    <subcellularLocation>
        <location evidence="1">Membrane</location>
        <topology evidence="1">Multi-pass membrane protein</topology>
    </subcellularLocation>
</comment>
<comment type="caution">
    <text evidence="7">The sequence shown here is derived from an EMBL/GenBank/DDBJ whole genome shotgun (WGS) entry which is preliminary data.</text>
</comment>
<evidence type="ECO:0000256" key="5">
    <source>
        <dbReference type="SAM" id="MobiDB-lite"/>
    </source>
</evidence>
<dbReference type="PANTHER" id="PTHR10924">
    <property type="entry name" value="MAJOR FACILITATOR SUPERFAMILY PROTEIN-RELATED"/>
    <property type="match status" value="1"/>
</dbReference>
<dbReference type="Pfam" id="PF07690">
    <property type="entry name" value="MFS_1"/>
    <property type="match status" value="1"/>
</dbReference>
<feature type="transmembrane region" description="Helical" evidence="6">
    <location>
        <begin position="442"/>
        <end position="462"/>
    </location>
</feature>
<dbReference type="AlphaFoldDB" id="A0A5M8PNK5"/>
<dbReference type="PANTHER" id="PTHR10924:SF6">
    <property type="entry name" value="SOLUTE CARRIER FAMILY 49 MEMBER A3"/>
    <property type="match status" value="1"/>
</dbReference>
<dbReference type="InterPro" id="IPR036259">
    <property type="entry name" value="MFS_trans_sf"/>
</dbReference>
<gene>
    <name evidence="7" type="ORF">FRX48_05354</name>
</gene>
<feature type="transmembrane region" description="Helical" evidence="6">
    <location>
        <begin position="405"/>
        <end position="430"/>
    </location>
</feature>
<keyword evidence="2 6" id="KW-0812">Transmembrane</keyword>
<dbReference type="OrthoDB" id="422206at2759"/>
<evidence type="ECO:0000313" key="8">
    <source>
        <dbReference type="Proteomes" id="UP000324767"/>
    </source>
</evidence>
<organism evidence="7 8">
    <name type="scientific">Lasallia pustulata</name>
    <dbReference type="NCBI Taxonomy" id="136370"/>
    <lineage>
        <taxon>Eukaryota</taxon>
        <taxon>Fungi</taxon>
        <taxon>Dikarya</taxon>
        <taxon>Ascomycota</taxon>
        <taxon>Pezizomycotina</taxon>
        <taxon>Lecanoromycetes</taxon>
        <taxon>OSLEUM clade</taxon>
        <taxon>Umbilicariomycetidae</taxon>
        <taxon>Umbilicariales</taxon>
        <taxon>Umbilicariaceae</taxon>
        <taxon>Lasallia</taxon>
    </lineage>
</organism>
<name>A0A5M8PNK5_9LECA</name>
<accession>A0A5M8PNK5</accession>
<evidence type="ECO:0008006" key="9">
    <source>
        <dbReference type="Google" id="ProtNLM"/>
    </source>
</evidence>
<sequence length="553" mass="60821">MIIPDVPEINDGLVPRETKAFNLLEWQSPAFPTQTAMVAKPWRINLDRAPSLQHGMRGLCHAVKESSGEDDLLSLVAVYHFGPLYMSLHAPRSRRPSEEHSLLSQSASGEWTELSAMGSGDDQASRVEERYVDERGDRVVEEREGAQGEEEGGREEGEVVVYKVYKRRWFGLIQLVLLNIIVSWDVRLPHPRPLTLLPLPPIPLPRPTNPPSQWLLLLHHQHHRPPFPHHPHHHKLAQHPLPLRLRPRLPLRPLHPPLPPPRTALQIASLLLLLGNWLRYLASRLPSLPTLLIGQVLIGLAQPFVLTTPTAYSSLWFPPHHRVTTTALASLANPLGGALAQLTSPFLTPSPSSIPSTTLYITLLSTLSTIPSLFLPAYPPPRLPPPSSPDPLLPSLHRLLRTPTFYLLLLPFTTYVSLFNALSSVLTQILTPYAYTEPQSGLAGGILILAGLASAALTSPLVDRAHAHLLLIRLLVPCIAAAYLAFVFAPETRGVVAPYVILAVLGAASFSLVPVALEFLVEVTEPVGPEVGSCVCWAGGSWGGRCWFWCVGR</sequence>
<dbReference type="GO" id="GO:0022857">
    <property type="term" value="F:transmembrane transporter activity"/>
    <property type="evidence" value="ECO:0007669"/>
    <property type="project" value="InterPro"/>
</dbReference>
<evidence type="ECO:0000256" key="1">
    <source>
        <dbReference type="ARBA" id="ARBA00004141"/>
    </source>
</evidence>
<feature type="region of interest" description="Disordered" evidence="5">
    <location>
        <begin position="96"/>
        <end position="156"/>
    </location>
</feature>
<keyword evidence="3 6" id="KW-1133">Transmembrane helix</keyword>
<evidence type="ECO:0000256" key="3">
    <source>
        <dbReference type="ARBA" id="ARBA00022989"/>
    </source>
</evidence>
<feature type="compositionally biased region" description="Basic and acidic residues" evidence="5">
    <location>
        <begin position="123"/>
        <end position="146"/>
    </location>
</feature>
<keyword evidence="4 6" id="KW-0472">Membrane</keyword>
<dbReference type="Proteomes" id="UP000324767">
    <property type="component" value="Unassembled WGS sequence"/>
</dbReference>
<evidence type="ECO:0000256" key="4">
    <source>
        <dbReference type="ARBA" id="ARBA00023136"/>
    </source>
</evidence>
<protein>
    <recommendedName>
        <fullName evidence="9">Major facilitator superfamily domain, general substrate transporter</fullName>
    </recommendedName>
</protein>
<dbReference type="EMBL" id="VXIT01000008">
    <property type="protein sequence ID" value="KAA6411043.1"/>
    <property type="molecule type" value="Genomic_DNA"/>
</dbReference>
<feature type="transmembrane region" description="Helical" evidence="6">
    <location>
        <begin position="496"/>
        <end position="517"/>
    </location>
</feature>
<evidence type="ECO:0000313" key="7">
    <source>
        <dbReference type="EMBL" id="KAA6411043.1"/>
    </source>
</evidence>
<dbReference type="InterPro" id="IPR011701">
    <property type="entry name" value="MFS"/>
</dbReference>
<feature type="transmembrane region" description="Helical" evidence="6">
    <location>
        <begin position="468"/>
        <end position="489"/>
    </location>
</feature>
<reference evidence="7 8" key="1">
    <citation type="submission" date="2019-09" db="EMBL/GenBank/DDBJ databases">
        <title>The hologenome of the rock-dwelling lichen Lasallia pustulata.</title>
        <authorList>
            <person name="Greshake Tzovaras B."/>
            <person name="Segers F."/>
            <person name="Bicker A."/>
            <person name="Dal Grande F."/>
            <person name="Otte J."/>
            <person name="Hankeln T."/>
            <person name="Schmitt I."/>
            <person name="Ebersberger I."/>
        </authorList>
    </citation>
    <scope>NUCLEOTIDE SEQUENCE [LARGE SCALE GENOMIC DNA]</scope>
    <source>
        <strain evidence="7">A1-1</strain>
    </source>
</reference>